<evidence type="ECO:0000256" key="2">
    <source>
        <dbReference type="ARBA" id="ARBA00022722"/>
    </source>
</evidence>
<name>A0A383C7W8_9ZZZZ</name>
<proteinExistence type="predicted"/>
<dbReference type="InterPro" id="IPR014883">
    <property type="entry name" value="VRR_NUC"/>
</dbReference>
<gene>
    <name evidence="5" type="ORF">METZ01_LOCUS481003</name>
</gene>
<dbReference type="EMBL" id="UINC01206495">
    <property type="protein sequence ID" value="SVE28149.1"/>
    <property type="molecule type" value="Genomic_DNA"/>
</dbReference>
<keyword evidence="2" id="KW-0540">Nuclease</keyword>
<protein>
    <recommendedName>
        <fullName evidence="4">VRR-NUC domain-containing protein</fullName>
    </recommendedName>
</protein>
<dbReference type="Pfam" id="PF08774">
    <property type="entry name" value="VRR_NUC"/>
    <property type="match status" value="1"/>
</dbReference>
<reference evidence="5" key="1">
    <citation type="submission" date="2018-05" db="EMBL/GenBank/DDBJ databases">
        <authorList>
            <person name="Lanie J.A."/>
            <person name="Ng W.-L."/>
            <person name="Kazmierczak K.M."/>
            <person name="Andrzejewski T.M."/>
            <person name="Davidsen T.M."/>
            <person name="Wayne K.J."/>
            <person name="Tettelin H."/>
            <person name="Glass J.I."/>
            <person name="Rusch D."/>
            <person name="Podicherti R."/>
            <person name="Tsui H.-C.T."/>
            <person name="Winkler M.E."/>
        </authorList>
    </citation>
    <scope>NUCLEOTIDE SEQUENCE</scope>
</reference>
<organism evidence="5">
    <name type="scientific">marine metagenome</name>
    <dbReference type="NCBI Taxonomy" id="408172"/>
    <lineage>
        <taxon>unclassified sequences</taxon>
        <taxon>metagenomes</taxon>
        <taxon>ecological metagenomes</taxon>
    </lineage>
</organism>
<dbReference type="GO" id="GO:0016788">
    <property type="term" value="F:hydrolase activity, acting on ester bonds"/>
    <property type="evidence" value="ECO:0007669"/>
    <property type="project" value="InterPro"/>
</dbReference>
<dbReference type="GO" id="GO:0003676">
    <property type="term" value="F:nucleic acid binding"/>
    <property type="evidence" value="ECO:0007669"/>
    <property type="project" value="InterPro"/>
</dbReference>
<evidence type="ECO:0000313" key="5">
    <source>
        <dbReference type="EMBL" id="SVE28149.1"/>
    </source>
</evidence>
<dbReference type="InterPro" id="IPR011856">
    <property type="entry name" value="tRNA_endonuc-like_dom_sf"/>
</dbReference>
<feature type="domain" description="VRR-NUC" evidence="4">
    <location>
        <begin position="2"/>
        <end position="69"/>
    </location>
</feature>
<sequence length="97" mass="10832">MVTAKKLKAEGTKAGVPDLTVIHAGRYIGLEVKKPKTTTAKGRLSPAQKKMIERIETAGGHVEVVYSLEDVIKIIDKLMISVDRDYKYIDDRWYAAV</sequence>
<evidence type="ECO:0000256" key="3">
    <source>
        <dbReference type="ARBA" id="ARBA00022801"/>
    </source>
</evidence>
<evidence type="ECO:0000256" key="1">
    <source>
        <dbReference type="ARBA" id="ARBA00001946"/>
    </source>
</evidence>
<comment type="cofactor">
    <cofactor evidence="1">
        <name>Mg(2+)</name>
        <dbReference type="ChEBI" id="CHEBI:18420"/>
    </cofactor>
</comment>
<evidence type="ECO:0000259" key="4">
    <source>
        <dbReference type="SMART" id="SM00990"/>
    </source>
</evidence>
<dbReference type="AlphaFoldDB" id="A0A383C7W8"/>
<accession>A0A383C7W8</accession>
<dbReference type="Gene3D" id="3.40.1350.10">
    <property type="match status" value="1"/>
</dbReference>
<dbReference type="SMART" id="SM00990">
    <property type="entry name" value="VRR_NUC"/>
    <property type="match status" value="1"/>
</dbReference>
<keyword evidence="3" id="KW-0378">Hydrolase</keyword>
<dbReference type="GO" id="GO:0004518">
    <property type="term" value="F:nuclease activity"/>
    <property type="evidence" value="ECO:0007669"/>
    <property type="project" value="UniProtKB-KW"/>
</dbReference>